<dbReference type="AlphaFoldDB" id="A0A1D8KCD2"/>
<feature type="transmembrane region" description="Helical" evidence="11">
    <location>
        <begin position="44"/>
        <end position="60"/>
    </location>
</feature>
<evidence type="ECO:0000256" key="2">
    <source>
        <dbReference type="ARBA" id="ARBA00022475"/>
    </source>
</evidence>
<feature type="transmembrane region" description="Helical" evidence="11">
    <location>
        <begin position="178"/>
        <end position="196"/>
    </location>
</feature>
<dbReference type="HAMAP" id="MF_02079">
    <property type="entry name" value="PGT_RodA"/>
    <property type="match status" value="1"/>
</dbReference>
<evidence type="ECO:0000256" key="3">
    <source>
        <dbReference type="ARBA" id="ARBA00022676"/>
    </source>
</evidence>
<dbReference type="NCBIfam" id="TIGR02210">
    <property type="entry name" value="rodA_shape"/>
    <property type="match status" value="1"/>
</dbReference>
<feature type="transmembrane region" description="Helical" evidence="11">
    <location>
        <begin position="129"/>
        <end position="148"/>
    </location>
</feature>
<reference evidence="12 13" key="1">
    <citation type="submission" date="2016-09" db="EMBL/GenBank/DDBJ databases">
        <title>Acidihalobacter prosperus V6 (DSM14174).</title>
        <authorList>
            <person name="Khaleque H.N."/>
            <person name="Ramsay J.P."/>
            <person name="Murphy R.J.T."/>
            <person name="Kaksonen A.H."/>
            <person name="Boxall N.J."/>
            <person name="Watkin E.L.J."/>
        </authorList>
    </citation>
    <scope>NUCLEOTIDE SEQUENCE [LARGE SCALE GENOMIC DNA]</scope>
    <source>
        <strain evidence="12 13">V6</strain>
    </source>
</reference>
<feature type="transmembrane region" description="Helical" evidence="11">
    <location>
        <begin position="265"/>
        <end position="286"/>
    </location>
</feature>
<evidence type="ECO:0000256" key="5">
    <source>
        <dbReference type="ARBA" id="ARBA00022692"/>
    </source>
</evidence>
<evidence type="ECO:0000256" key="4">
    <source>
        <dbReference type="ARBA" id="ARBA00022679"/>
    </source>
</evidence>
<dbReference type="GO" id="GO:0005886">
    <property type="term" value="C:plasma membrane"/>
    <property type="evidence" value="ECO:0007669"/>
    <property type="project" value="UniProtKB-SubCell"/>
</dbReference>
<evidence type="ECO:0000256" key="7">
    <source>
        <dbReference type="ARBA" id="ARBA00022984"/>
    </source>
</evidence>
<accession>A0A1D8KCD2</accession>
<dbReference type="InterPro" id="IPR018365">
    <property type="entry name" value="Cell_cycle_FtsW-rel_CS"/>
</dbReference>
<keyword evidence="4 11" id="KW-0808">Transferase</keyword>
<proteinExistence type="inferred from homology"/>
<feature type="transmembrane region" description="Helical" evidence="11">
    <location>
        <begin position="298"/>
        <end position="325"/>
    </location>
</feature>
<dbReference type="GO" id="GO:0009252">
    <property type="term" value="P:peptidoglycan biosynthetic process"/>
    <property type="evidence" value="ECO:0007669"/>
    <property type="project" value="UniProtKB-UniRule"/>
</dbReference>
<name>A0A1D8KCD2_9GAMM</name>
<protein>
    <recommendedName>
        <fullName evidence="11">Peptidoglycan glycosyltransferase MrdB</fullName>
        <shortName evidence="11">PGT</shortName>
        <ecNumber evidence="11">2.4.99.28</ecNumber>
    </recommendedName>
    <alternativeName>
        <fullName evidence="11">Cell elongation protein RodA</fullName>
    </alternativeName>
    <alternativeName>
        <fullName evidence="11">Cell wall polymerase</fullName>
    </alternativeName>
    <alternativeName>
        <fullName evidence="11">Peptidoglycan polymerase</fullName>
        <shortName evidence="11">PG polymerase</shortName>
    </alternativeName>
</protein>
<dbReference type="GO" id="GO:0071555">
    <property type="term" value="P:cell wall organization"/>
    <property type="evidence" value="ECO:0007669"/>
    <property type="project" value="UniProtKB-KW"/>
</dbReference>
<keyword evidence="7 11" id="KW-0573">Peptidoglycan synthesis</keyword>
<comment type="pathway">
    <text evidence="11">Cell wall biogenesis; peptidoglycan biosynthesis.</text>
</comment>
<dbReference type="PANTHER" id="PTHR30474">
    <property type="entry name" value="CELL CYCLE PROTEIN"/>
    <property type="match status" value="1"/>
</dbReference>
<keyword evidence="2 11" id="KW-1003">Cell membrane</keyword>
<keyword evidence="10 11" id="KW-0961">Cell wall biogenesis/degradation</keyword>
<dbReference type="PROSITE" id="PS00428">
    <property type="entry name" value="FTSW_RODA_SPOVE"/>
    <property type="match status" value="1"/>
</dbReference>
<keyword evidence="11" id="KW-0997">Cell inner membrane</keyword>
<keyword evidence="5 11" id="KW-0812">Transmembrane</keyword>
<feature type="transmembrane region" description="Helical" evidence="11">
    <location>
        <begin position="12"/>
        <end position="32"/>
    </location>
</feature>
<dbReference type="InterPro" id="IPR001182">
    <property type="entry name" value="FtsW/RodA"/>
</dbReference>
<keyword evidence="9 11" id="KW-0472">Membrane</keyword>
<evidence type="ECO:0000256" key="10">
    <source>
        <dbReference type="ARBA" id="ARBA00023316"/>
    </source>
</evidence>
<keyword evidence="6 11" id="KW-0133">Cell shape</keyword>
<evidence type="ECO:0000313" key="13">
    <source>
        <dbReference type="Proteomes" id="UP000095342"/>
    </source>
</evidence>
<evidence type="ECO:0000256" key="8">
    <source>
        <dbReference type="ARBA" id="ARBA00022989"/>
    </source>
</evidence>
<feature type="transmembrane region" description="Helical" evidence="11">
    <location>
        <begin position="72"/>
        <end position="92"/>
    </location>
</feature>
<gene>
    <name evidence="11" type="primary">mrdB</name>
    <name evidence="11" type="synonym">rodA</name>
    <name evidence="12" type="ORF">BJI67_11575</name>
</gene>
<keyword evidence="8 11" id="KW-1133">Transmembrane helix</keyword>
<dbReference type="GO" id="GO:0015648">
    <property type="term" value="F:lipid-linked peptidoglycan transporter activity"/>
    <property type="evidence" value="ECO:0007669"/>
    <property type="project" value="TreeGrafter"/>
</dbReference>
<dbReference type="GO" id="GO:0051301">
    <property type="term" value="P:cell division"/>
    <property type="evidence" value="ECO:0007669"/>
    <property type="project" value="InterPro"/>
</dbReference>
<comment type="function">
    <text evidence="11">Peptidoglycan polymerase that is essential for cell wall elongation.</text>
</comment>
<dbReference type="UniPathway" id="UPA00219"/>
<comment type="similarity">
    <text evidence="11">Belongs to the SEDS family. MrdB/RodA subfamily.</text>
</comment>
<dbReference type="PANTHER" id="PTHR30474:SF1">
    <property type="entry name" value="PEPTIDOGLYCAN GLYCOSYLTRANSFERASE MRDB"/>
    <property type="match status" value="1"/>
</dbReference>
<evidence type="ECO:0000256" key="9">
    <source>
        <dbReference type="ARBA" id="ARBA00023136"/>
    </source>
</evidence>
<evidence type="ECO:0000256" key="11">
    <source>
        <dbReference type="HAMAP-Rule" id="MF_02079"/>
    </source>
</evidence>
<feature type="transmembrane region" description="Helical" evidence="11">
    <location>
        <begin position="331"/>
        <end position="353"/>
    </location>
</feature>
<evidence type="ECO:0000256" key="1">
    <source>
        <dbReference type="ARBA" id="ARBA00004141"/>
    </source>
</evidence>
<dbReference type="KEGG" id="aaeo:BJI67_11575"/>
<dbReference type="EC" id="2.4.99.28" evidence="11"/>
<keyword evidence="3 11" id="KW-0328">Glycosyltransferase</keyword>
<dbReference type="GO" id="GO:0008955">
    <property type="term" value="F:peptidoglycan glycosyltransferase activity"/>
    <property type="evidence" value="ECO:0007669"/>
    <property type="project" value="UniProtKB-UniRule"/>
</dbReference>
<keyword evidence="13" id="KW-1185">Reference proteome</keyword>
<dbReference type="GO" id="GO:0032153">
    <property type="term" value="C:cell division site"/>
    <property type="evidence" value="ECO:0007669"/>
    <property type="project" value="TreeGrafter"/>
</dbReference>
<comment type="subcellular location">
    <subcellularLocation>
        <location evidence="11">Cell inner membrane</location>
        <topology evidence="11">Multi-pass membrane protein</topology>
    </subcellularLocation>
    <subcellularLocation>
        <location evidence="1">Membrane</location>
        <topology evidence="1">Multi-pass membrane protein</topology>
    </subcellularLocation>
</comment>
<evidence type="ECO:0000256" key="6">
    <source>
        <dbReference type="ARBA" id="ARBA00022960"/>
    </source>
</evidence>
<evidence type="ECO:0000313" key="12">
    <source>
        <dbReference type="EMBL" id="AOV18596.1"/>
    </source>
</evidence>
<dbReference type="Pfam" id="PF01098">
    <property type="entry name" value="FTSW_RODA_SPOVE"/>
    <property type="match status" value="1"/>
</dbReference>
<dbReference type="EMBL" id="CP017448">
    <property type="protein sequence ID" value="AOV18596.1"/>
    <property type="molecule type" value="Genomic_DNA"/>
</dbReference>
<sequence length="360" mass="39187">MRRASAWLRLDWPLVTGILGIFVVGELVLYSASGQHLATVVHQGIKFAVALVIMVAIAQVPPQRWRQLSPYAYVVALIMLAAVLGLGETALGARRWLDLGPVRLQPSEFMKLALPMILAYLFSRRPLPLNLPQLLQALLLIALPVALIAKEPDLGTALLIVITGLVVIFLAGVRYRYLLIGIVIAAALIPVAWHFMHAYQQARILTFLDPQSAPLGAGYHIIQSTIAIGSSGMYGLGWLHAPQAQLGFLPESRTDFIFAVFGEEFGFAGTVALLSGYAFIILRGLYIAWRAHDNYSRLLAGTLSLTFAMYVFVNVGMTMGLLPVVGVPLPFMSYGGTSLVTMAAAMGLLQSIARHRPLMR</sequence>
<dbReference type="GO" id="GO:0008360">
    <property type="term" value="P:regulation of cell shape"/>
    <property type="evidence" value="ECO:0007669"/>
    <property type="project" value="UniProtKB-KW"/>
</dbReference>
<comment type="catalytic activity">
    <reaction evidence="11">
        <text>[GlcNAc-(1-&gt;4)-Mur2Ac(oyl-L-Ala-gamma-D-Glu-L-Lys-D-Ala-D-Ala)](n)-di-trans,octa-cis-undecaprenyl diphosphate + beta-D-GlcNAc-(1-&gt;4)-Mur2Ac(oyl-L-Ala-gamma-D-Glu-L-Lys-D-Ala-D-Ala)-di-trans,octa-cis-undecaprenyl diphosphate = [GlcNAc-(1-&gt;4)-Mur2Ac(oyl-L-Ala-gamma-D-Glu-L-Lys-D-Ala-D-Ala)](n+1)-di-trans,octa-cis-undecaprenyl diphosphate + di-trans,octa-cis-undecaprenyl diphosphate + H(+)</text>
        <dbReference type="Rhea" id="RHEA:23708"/>
        <dbReference type="Rhea" id="RHEA-COMP:9602"/>
        <dbReference type="Rhea" id="RHEA-COMP:9603"/>
        <dbReference type="ChEBI" id="CHEBI:15378"/>
        <dbReference type="ChEBI" id="CHEBI:58405"/>
        <dbReference type="ChEBI" id="CHEBI:60033"/>
        <dbReference type="ChEBI" id="CHEBI:78435"/>
        <dbReference type="EC" id="2.4.99.28"/>
    </reaction>
</comment>
<organism evidence="12 13">
    <name type="scientific">Acidihalobacter aeolianus</name>
    <dbReference type="NCBI Taxonomy" id="2792603"/>
    <lineage>
        <taxon>Bacteria</taxon>
        <taxon>Pseudomonadati</taxon>
        <taxon>Pseudomonadota</taxon>
        <taxon>Gammaproteobacteria</taxon>
        <taxon>Chromatiales</taxon>
        <taxon>Ectothiorhodospiraceae</taxon>
        <taxon>Acidihalobacter</taxon>
    </lineage>
</organism>
<dbReference type="Proteomes" id="UP000095342">
    <property type="component" value="Chromosome"/>
</dbReference>
<dbReference type="InterPro" id="IPR011923">
    <property type="entry name" value="RodA/MrdB"/>
</dbReference>
<feature type="transmembrane region" description="Helical" evidence="11">
    <location>
        <begin position="154"/>
        <end position="171"/>
    </location>
</feature>